<name>A0A840UU25_9BACT</name>
<keyword evidence="2" id="KW-1185">Reference proteome</keyword>
<dbReference type="Proteomes" id="UP000539642">
    <property type="component" value="Unassembled WGS sequence"/>
</dbReference>
<dbReference type="AlphaFoldDB" id="A0A840UU25"/>
<gene>
    <name evidence="1" type="ORF">HNQ81_001994</name>
</gene>
<dbReference type="RefSeq" id="WP_183350831.1">
    <property type="nucleotide sequence ID" value="NZ_JACHEO010000010.1"/>
</dbReference>
<accession>A0A840UU25</accession>
<organism evidence="1 2">
    <name type="scientific">Desulfoprunum benzoelyticum</name>
    <dbReference type="NCBI Taxonomy" id="1506996"/>
    <lineage>
        <taxon>Bacteria</taxon>
        <taxon>Pseudomonadati</taxon>
        <taxon>Thermodesulfobacteriota</taxon>
        <taxon>Desulfobulbia</taxon>
        <taxon>Desulfobulbales</taxon>
        <taxon>Desulfobulbaceae</taxon>
        <taxon>Desulfoprunum</taxon>
    </lineage>
</organism>
<protein>
    <submittedName>
        <fullName evidence="1">Uncharacterized protein</fullName>
    </submittedName>
</protein>
<proteinExistence type="predicted"/>
<evidence type="ECO:0000313" key="1">
    <source>
        <dbReference type="EMBL" id="MBB5348263.1"/>
    </source>
</evidence>
<comment type="caution">
    <text evidence="1">The sequence shown here is derived from an EMBL/GenBank/DDBJ whole genome shotgun (WGS) entry which is preliminary data.</text>
</comment>
<sequence>MFKEAEAVTRLIHGGEPDLVEIKTALGKLSAEVAATLTEIRQRLIEQRQAAAE</sequence>
<evidence type="ECO:0000313" key="2">
    <source>
        <dbReference type="Proteomes" id="UP000539642"/>
    </source>
</evidence>
<reference evidence="1 2" key="1">
    <citation type="submission" date="2020-08" db="EMBL/GenBank/DDBJ databases">
        <title>Genomic Encyclopedia of Type Strains, Phase IV (KMG-IV): sequencing the most valuable type-strain genomes for metagenomic binning, comparative biology and taxonomic classification.</title>
        <authorList>
            <person name="Goeker M."/>
        </authorList>
    </citation>
    <scope>NUCLEOTIDE SEQUENCE [LARGE SCALE GENOMIC DNA]</scope>
    <source>
        <strain evidence="1 2">DSM 28570</strain>
    </source>
</reference>
<dbReference type="EMBL" id="JACHEO010000010">
    <property type="protein sequence ID" value="MBB5348263.1"/>
    <property type="molecule type" value="Genomic_DNA"/>
</dbReference>